<evidence type="ECO:0000313" key="1">
    <source>
        <dbReference type="EMBL" id="CAB4678239.1"/>
    </source>
</evidence>
<name>A0A6J6MWS4_9ZZZZ</name>
<gene>
    <name evidence="1" type="ORF">UFOPK2372_00061</name>
</gene>
<organism evidence="1">
    <name type="scientific">freshwater metagenome</name>
    <dbReference type="NCBI Taxonomy" id="449393"/>
    <lineage>
        <taxon>unclassified sequences</taxon>
        <taxon>metagenomes</taxon>
        <taxon>ecological metagenomes</taxon>
    </lineage>
</organism>
<protein>
    <submittedName>
        <fullName evidence="1">Unannotated protein</fullName>
    </submittedName>
</protein>
<reference evidence="1" key="1">
    <citation type="submission" date="2020-05" db="EMBL/GenBank/DDBJ databases">
        <authorList>
            <person name="Chiriac C."/>
            <person name="Salcher M."/>
            <person name="Ghai R."/>
            <person name="Kavagutti S V."/>
        </authorList>
    </citation>
    <scope>NUCLEOTIDE SEQUENCE</scope>
</reference>
<dbReference type="AlphaFoldDB" id="A0A6J6MWS4"/>
<dbReference type="EMBL" id="CAEZXJ010000003">
    <property type="protein sequence ID" value="CAB4678239.1"/>
    <property type="molecule type" value="Genomic_DNA"/>
</dbReference>
<sequence length="84" mass="9389">MSVESDQARQMLSSIWQAQGEKIEELDEECNPNKACRNMKEVTFEGFIQEEGKTLATAWRETLIRDGKLGAASIGALVSENKIK</sequence>
<accession>A0A6J6MWS4</accession>
<proteinExistence type="predicted"/>